<keyword evidence="3" id="KW-1185">Reference proteome</keyword>
<dbReference type="Proteomes" id="UP000526625">
    <property type="component" value="Unassembled WGS sequence"/>
</dbReference>
<evidence type="ECO:0000313" key="2">
    <source>
        <dbReference type="EMBL" id="MBB6494891.1"/>
    </source>
</evidence>
<reference evidence="2 3" key="1">
    <citation type="submission" date="2020-08" db="EMBL/GenBank/DDBJ databases">
        <title>Genomic Encyclopedia of Type Strains, Phase IV (KMG-V): Genome sequencing to study the core and pangenomes of soil and plant-associated prokaryotes.</title>
        <authorList>
            <person name="Whitman W."/>
        </authorList>
    </citation>
    <scope>NUCLEOTIDE SEQUENCE [LARGE SCALE GENOMIC DNA]</scope>
    <source>
        <strain evidence="2 3">SEMIA 4059</strain>
    </source>
</reference>
<name>A0ABR6R6S9_RHITR</name>
<feature type="transmembrane region" description="Helical" evidence="1">
    <location>
        <begin position="15"/>
        <end position="35"/>
    </location>
</feature>
<evidence type="ECO:0000256" key="1">
    <source>
        <dbReference type="SAM" id="Phobius"/>
    </source>
</evidence>
<protein>
    <recommendedName>
        <fullName evidence="4">Glutathione synthase</fullName>
    </recommendedName>
</protein>
<evidence type="ECO:0000313" key="3">
    <source>
        <dbReference type="Proteomes" id="UP000526625"/>
    </source>
</evidence>
<sequence>MKGDSHDYWLLPKEVSTIIGFFIGWAVNCFVWAITNDRIMRKEPSTGLRPAFPIDIIGKAKIIRSIYEGRDLMPLWNDLLSRVTVDPSDAAAFLDLSIIMNSVGQTSEAAIAQRAALRLSKTYRLTFGHGNGVNVLVLVTKGDFMANTPIELLLEESNATVLLHYVDAETANLDDVPSHDVAFVAVSESTENLPVLLNLERLLQDWPGPIMNNAPRLVMGLSRDGVAEMLREGVAVVTPAITRISGSVLRNIADGALALEAAGSIVTYPFIVRPLDTHAGHGMEKITDPAQLFSFLEAHPDPIFYISSFIDYSSQDAKFRKQRVAFIDGNAYASHMAVSDHWMVHYQNAGMSRFEDRRAEEAAWMVSFDEEFAVRHANAFAELNRSFPMDYFAIDCAEMPDGRLLVFEVDVGMYIHWMDPAELFPYKEQVMKKLFRAFEAALERRIQQRDKC</sequence>
<organism evidence="2 3">
    <name type="scientific">Rhizobium tropici</name>
    <dbReference type="NCBI Taxonomy" id="398"/>
    <lineage>
        <taxon>Bacteria</taxon>
        <taxon>Pseudomonadati</taxon>
        <taxon>Pseudomonadota</taxon>
        <taxon>Alphaproteobacteria</taxon>
        <taxon>Hyphomicrobiales</taxon>
        <taxon>Rhizobiaceae</taxon>
        <taxon>Rhizobium/Agrobacterium group</taxon>
        <taxon>Rhizobium</taxon>
    </lineage>
</organism>
<keyword evidence="1" id="KW-0812">Transmembrane</keyword>
<dbReference type="SUPFAM" id="SSF56059">
    <property type="entry name" value="Glutathione synthetase ATP-binding domain-like"/>
    <property type="match status" value="1"/>
</dbReference>
<gene>
    <name evidence="2" type="ORF">GGD45_005342</name>
</gene>
<evidence type="ECO:0008006" key="4">
    <source>
        <dbReference type="Google" id="ProtNLM"/>
    </source>
</evidence>
<dbReference type="RefSeq" id="WP_244441529.1">
    <property type="nucleotide sequence ID" value="NZ_JAADZA010000020.1"/>
</dbReference>
<keyword evidence="1" id="KW-1133">Transmembrane helix</keyword>
<proteinExistence type="predicted"/>
<comment type="caution">
    <text evidence="2">The sequence shown here is derived from an EMBL/GenBank/DDBJ whole genome shotgun (WGS) entry which is preliminary data.</text>
</comment>
<keyword evidence="1" id="KW-0472">Membrane</keyword>
<accession>A0ABR6R6S9</accession>
<dbReference type="EMBL" id="JACHBF010000021">
    <property type="protein sequence ID" value="MBB6494891.1"/>
    <property type="molecule type" value="Genomic_DNA"/>
</dbReference>